<evidence type="ECO:0000259" key="1">
    <source>
        <dbReference type="Pfam" id="PF04909"/>
    </source>
</evidence>
<reference evidence="2" key="1">
    <citation type="submission" date="2023-10" db="EMBL/GenBank/DDBJ databases">
        <authorList>
            <person name="Chen Y."/>
            <person name="Shah S."/>
            <person name="Dougan E. K."/>
            <person name="Thang M."/>
            <person name="Chan C."/>
        </authorList>
    </citation>
    <scope>NUCLEOTIDE SEQUENCE [LARGE SCALE GENOMIC DNA]</scope>
</reference>
<protein>
    <recommendedName>
        <fullName evidence="1">Amidohydrolase-related domain-containing protein</fullName>
    </recommendedName>
</protein>
<gene>
    <name evidence="2" type="ORF">PCOR1329_LOCUS40668</name>
</gene>
<name>A0ABN9TN58_9DINO</name>
<sequence>MEGRRGFLGGCWDGYMAKLVEFLNGHRNVHISVTAGILDHPTFKQDDFISLCANFPNRVVLGTTARGYFTKKQETAWEKKGYMEQCRRLHQFADILAERFGTDVARAVRFGNAARLFGMPGANDGTLSSIALDQHPVVTPEAPEDGLHEDHKARVNMAAHYGSGKCSTMQKHLESAPSSLTTQAPSLAPAGKKEWESVDCHFHLFDFSQKSCGTAAALRALDEAKAEKAVLLGIPCCKKWNSNQKECPLFYTDDNAPCYFYSFADQMMVDAWLALPDKSRRRLAPLISGFDPTDKNSINHVKRTYEKYPRLWRGLGEIMCRHDDLTSTMMNKEVPVPNHPALDSIYTFCCEKQLPVMVHSNADRVAHKSTGRLEYAPEVTSVLDRFPSLIFIWCHAGVSRQTADQHQAHHIDDLMTKYPNLHADISWVVWEQSICDENGEIKQDWLDVIEKHSDRFMIGSDNTGQFWTPDLKKNTLKGQITKYWPLYEKLSPQAAQRVSCGNGERIFFSSWTVPLSTDEDARYHTGPRCYPCEFLDMFEREYIPGQGDDAMF</sequence>
<evidence type="ECO:0000313" key="3">
    <source>
        <dbReference type="Proteomes" id="UP001189429"/>
    </source>
</evidence>
<dbReference type="InterPro" id="IPR032466">
    <property type="entry name" value="Metal_Hydrolase"/>
</dbReference>
<proteinExistence type="predicted"/>
<dbReference type="Gene3D" id="3.20.20.140">
    <property type="entry name" value="Metal-dependent hydrolases"/>
    <property type="match status" value="1"/>
</dbReference>
<evidence type="ECO:0000313" key="2">
    <source>
        <dbReference type="EMBL" id="CAK0847480.1"/>
    </source>
</evidence>
<keyword evidence="3" id="KW-1185">Reference proteome</keyword>
<dbReference type="Pfam" id="PF04909">
    <property type="entry name" value="Amidohydro_2"/>
    <property type="match status" value="1"/>
</dbReference>
<dbReference type="SUPFAM" id="SSF51556">
    <property type="entry name" value="Metallo-dependent hydrolases"/>
    <property type="match status" value="1"/>
</dbReference>
<feature type="domain" description="Amidohydrolase-related" evidence="1">
    <location>
        <begin position="337"/>
        <end position="507"/>
    </location>
</feature>
<comment type="caution">
    <text evidence="2">The sequence shown here is derived from an EMBL/GenBank/DDBJ whole genome shotgun (WGS) entry which is preliminary data.</text>
</comment>
<dbReference type="InterPro" id="IPR006680">
    <property type="entry name" value="Amidohydro-rel"/>
</dbReference>
<dbReference type="Proteomes" id="UP001189429">
    <property type="component" value="Unassembled WGS sequence"/>
</dbReference>
<accession>A0ABN9TN58</accession>
<dbReference type="EMBL" id="CAUYUJ010014904">
    <property type="protein sequence ID" value="CAK0847480.1"/>
    <property type="molecule type" value="Genomic_DNA"/>
</dbReference>
<organism evidence="2 3">
    <name type="scientific">Prorocentrum cordatum</name>
    <dbReference type="NCBI Taxonomy" id="2364126"/>
    <lineage>
        <taxon>Eukaryota</taxon>
        <taxon>Sar</taxon>
        <taxon>Alveolata</taxon>
        <taxon>Dinophyceae</taxon>
        <taxon>Prorocentrales</taxon>
        <taxon>Prorocentraceae</taxon>
        <taxon>Prorocentrum</taxon>
    </lineage>
</organism>